<organism evidence="2 3">
    <name type="scientific">Phaeosphaeria nodorum (strain SN15 / ATCC MYA-4574 / FGSC 10173)</name>
    <name type="common">Glume blotch fungus</name>
    <name type="synonym">Parastagonospora nodorum</name>
    <dbReference type="NCBI Taxonomy" id="321614"/>
    <lineage>
        <taxon>Eukaryota</taxon>
        <taxon>Fungi</taxon>
        <taxon>Dikarya</taxon>
        <taxon>Ascomycota</taxon>
        <taxon>Pezizomycotina</taxon>
        <taxon>Dothideomycetes</taxon>
        <taxon>Pleosporomycetidae</taxon>
        <taxon>Pleosporales</taxon>
        <taxon>Pleosporineae</taxon>
        <taxon>Phaeosphaeriaceae</taxon>
        <taxon>Parastagonospora</taxon>
    </lineage>
</organism>
<dbReference type="VEuPathDB" id="FungiDB:JI435_131210"/>
<sequence>MQRRNTFFCRFQEFISKAKTTSQANNTKGSAMHLLATSSAVLMISSIYSAIRRWYAKPMECYKRGEFEVQLQIDGIGGIKELALAAAITDSKDASQYVVFFTTDDCNPDSVIDNAWLDKGCSSKLPNAPTEYKSCCQDGSLSSIEAQELNNIVSIL</sequence>
<dbReference type="Proteomes" id="UP000001055">
    <property type="component" value="Unassembled WGS sequence"/>
</dbReference>
<proteinExistence type="predicted"/>
<evidence type="ECO:0000313" key="3">
    <source>
        <dbReference type="Proteomes" id="UP000001055"/>
    </source>
</evidence>
<dbReference type="KEGG" id="pno:SNOG_13121"/>
<name>Q0U543_PHANO</name>
<accession>Q0U543</accession>
<keyword evidence="1" id="KW-0812">Transmembrane</keyword>
<dbReference type="InParanoid" id="Q0U543"/>
<evidence type="ECO:0000256" key="1">
    <source>
        <dbReference type="SAM" id="Phobius"/>
    </source>
</evidence>
<keyword evidence="1" id="KW-0472">Membrane</keyword>
<dbReference type="AlphaFoldDB" id="Q0U543"/>
<keyword evidence="1" id="KW-1133">Transmembrane helix</keyword>
<protein>
    <submittedName>
        <fullName evidence="2">Uncharacterized protein</fullName>
    </submittedName>
</protein>
<dbReference type="GeneID" id="5980250"/>
<reference evidence="3" key="1">
    <citation type="journal article" date="2007" name="Plant Cell">
        <title>Dothideomycete-plant interactions illuminated by genome sequencing and EST analysis of the wheat pathogen Stagonospora nodorum.</title>
        <authorList>
            <person name="Hane J.K."/>
            <person name="Lowe R.G."/>
            <person name="Solomon P.S."/>
            <person name="Tan K.C."/>
            <person name="Schoch C.L."/>
            <person name="Spatafora J.W."/>
            <person name="Crous P.W."/>
            <person name="Kodira C."/>
            <person name="Birren B.W."/>
            <person name="Galagan J.E."/>
            <person name="Torriani S.F."/>
            <person name="McDonald B.A."/>
            <person name="Oliver R.P."/>
        </authorList>
    </citation>
    <scope>NUCLEOTIDE SEQUENCE [LARGE SCALE GENOMIC DNA]</scope>
    <source>
        <strain evidence="3">SN15 / ATCC MYA-4574 / FGSC 10173</strain>
    </source>
</reference>
<feature type="transmembrane region" description="Helical" evidence="1">
    <location>
        <begin position="31"/>
        <end position="51"/>
    </location>
</feature>
<dbReference type="RefSeq" id="XP_001803335.1">
    <property type="nucleotide sequence ID" value="XM_001803283.1"/>
</dbReference>
<evidence type="ECO:0000313" key="2">
    <source>
        <dbReference type="EMBL" id="EAT79448.1"/>
    </source>
</evidence>
<dbReference type="EMBL" id="CH445349">
    <property type="protein sequence ID" value="EAT79448.1"/>
    <property type="molecule type" value="Genomic_DNA"/>
</dbReference>
<gene>
    <name evidence="2" type="ORF">SNOG_13121</name>
</gene>